<evidence type="ECO:0000313" key="8">
    <source>
        <dbReference type="Proteomes" id="UP000232806"/>
    </source>
</evidence>
<gene>
    <name evidence="3" type="ORF">BK007_04845</name>
    <name evidence="4" type="ORF">BK009_08695</name>
    <name evidence="5" type="ORF">HA271_00125</name>
    <name evidence="6" type="ORF">HG719_05815</name>
</gene>
<evidence type="ECO:0000313" key="3">
    <source>
        <dbReference type="EMBL" id="AUB55409.1"/>
    </source>
</evidence>
<dbReference type="Proteomes" id="UP000232631">
    <property type="component" value="Chromosome"/>
</dbReference>
<accession>A0A2H4VRL0</accession>
<dbReference type="Proteomes" id="UP000591058">
    <property type="component" value="Unassembled WGS sequence"/>
</dbReference>
<sequence length="140" mass="16282">MADTITIPQNIFLLIIAVIALIAVIVIVMQWRRVREAQSNVTFLEKQAELKKIELVERDLESKRLMENVIPLPKDQQERLSQIRGETSKMMQKVGFLHSEINERVTRLETRAEYEKLQKLLDDIAKKEEELNKKGKKGGK</sequence>
<evidence type="ECO:0000313" key="9">
    <source>
        <dbReference type="Proteomes" id="UP000591058"/>
    </source>
</evidence>
<feature type="transmembrane region" description="Helical" evidence="2">
    <location>
        <begin position="12"/>
        <end position="31"/>
    </location>
</feature>
<dbReference type="EMBL" id="CP017768">
    <property type="protein sequence ID" value="AUB60743.1"/>
    <property type="molecule type" value="Genomic_DNA"/>
</dbReference>
<feature type="coiled-coil region" evidence="1">
    <location>
        <begin position="107"/>
        <end position="137"/>
    </location>
</feature>
<dbReference type="Proteomes" id="UP000586031">
    <property type="component" value="Unassembled WGS sequence"/>
</dbReference>
<evidence type="ECO:0000256" key="1">
    <source>
        <dbReference type="SAM" id="Coils"/>
    </source>
</evidence>
<dbReference type="EMBL" id="JABBYL010000020">
    <property type="protein sequence ID" value="NMO09348.1"/>
    <property type="molecule type" value="Genomic_DNA"/>
</dbReference>
<dbReference type="EMBL" id="DUHE01000004">
    <property type="protein sequence ID" value="HII83259.1"/>
    <property type="molecule type" value="Genomic_DNA"/>
</dbReference>
<organism evidence="4 7">
    <name type="scientific">Methanobacterium subterraneum</name>
    <dbReference type="NCBI Taxonomy" id="59277"/>
    <lineage>
        <taxon>Archaea</taxon>
        <taxon>Methanobacteriati</taxon>
        <taxon>Methanobacteriota</taxon>
        <taxon>Methanomada group</taxon>
        <taxon>Methanobacteria</taxon>
        <taxon>Methanobacteriales</taxon>
        <taxon>Methanobacteriaceae</taxon>
        <taxon>Methanobacterium</taxon>
    </lineage>
</organism>
<proteinExistence type="predicted"/>
<evidence type="ECO:0000313" key="6">
    <source>
        <dbReference type="EMBL" id="NMO09348.1"/>
    </source>
</evidence>
<evidence type="ECO:0000313" key="4">
    <source>
        <dbReference type="EMBL" id="AUB60743.1"/>
    </source>
</evidence>
<evidence type="ECO:0000256" key="2">
    <source>
        <dbReference type="SAM" id="Phobius"/>
    </source>
</evidence>
<dbReference type="OrthoDB" id="71154at2157"/>
<reference evidence="7 8" key="1">
    <citation type="submission" date="2016-10" db="EMBL/GenBank/DDBJ databases">
        <title>Comparative genomics between deep and shallow subseafloor isolates.</title>
        <authorList>
            <person name="Ishii S."/>
            <person name="Miller J.R."/>
            <person name="Sutton G."/>
            <person name="Suzuki S."/>
            <person name="Methe B."/>
            <person name="Inagaki F."/>
            <person name="Imachi H."/>
        </authorList>
    </citation>
    <scope>NUCLEOTIDE SEQUENCE [LARGE SCALE GENOMIC DNA]</scope>
    <source>
        <strain evidence="4 7">A8p</strain>
        <strain evidence="3 8">MO-MB1</strain>
    </source>
</reference>
<evidence type="ECO:0000313" key="5">
    <source>
        <dbReference type="EMBL" id="HII83259.1"/>
    </source>
</evidence>
<name>A0A2H4VRL0_9EURY</name>
<dbReference type="RefSeq" id="WP_100905391.1">
    <property type="nucleotide sequence ID" value="NZ_CP017766.1"/>
</dbReference>
<dbReference type="GeneID" id="35123229"/>
<dbReference type="Proteomes" id="UP000232806">
    <property type="component" value="Chromosome"/>
</dbReference>
<dbReference type="AlphaFoldDB" id="A0A2H4VRL0"/>
<keyword evidence="2" id="KW-0472">Membrane</keyword>
<keyword evidence="1" id="KW-0175">Coiled coil</keyword>
<keyword evidence="2" id="KW-0812">Transmembrane</keyword>
<reference evidence="6 9" key="3">
    <citation type="submission" date="2020-04" db="EMBL/GenBank/DDBJ databases">
        <title>Draft genome of Methanobacterium subterraneum isolated from animal feces.</title>
        <authorList>
            <person name="Ouboter H.T."/>
            <person name="Berger S."/>
            <person name="Gungor E."/>
            <person name="Jetten M.S.M."/>
            <person name="Welte C.U."/>
        </authorList>
    </citation>
    <scope>NUCLEOTIDE SEQUENCE [LARGE SCALE GENOMIC DNA]</scope>
    <source>
        <strain evidence="6">HO_2020</strain>
    </source>
</reference>
<accession>A0A2H4VBF1</accession>
<dbReference type="EMBL" id="CP017766">
    <property type="protein sequence ID" value="AUB55409.1"/>
    <property type="molecule type" value="Genomic_DNA"/>
</dbReference>
<keyword evidence="7" id="KW-1185">Reference proteome</keyword>
<keyword evidence="2" id="KW-1133">Transmembrane helix</keyword>
<dbReference type="KEGG" id="msub:BK009_08695"/>
<evidence type="ECO:0000313" key="7">
    <source>
        <dbReference type="Proteomes" id="UP000232631"/>
    </source>
</evidence>
<protein>
    <submittedName>
        <fullName evidence="4">Uncharacterized protein</fullName>
    </submittedName>
</protein>
<reference evidence="5" key="2">
    <citation type="journal article" date="2020" name="bioRxiv">
        <title>A rank-normalized archaeal taxonomy based on genome phylogeny resolves widespread incomplete and uneven classifications.</title>
        <authorList>
            <person name="Rinke C."/>
            <person name="Chuvochina M."/>
            <person name="Mussig A.J."/>
            <person name="Chaumeil P.-A."/>
            <person name="Waite D.W."/>
            <person name="Whitman W.B."/>
            <person name="Parks D.H."/>
            <person name="Hugenholtz P."/>
        </authorList>
    </citation>
    <scope>NUCLEOTIDE SEQUENCE</scope>
    <source>
        <strain evidence="5">UBA11802</strain>
    </source>
</reference>